<dbReference type="Pfam" id="PF00033">
    <property type="entry name" value="Cytochrome_B"/>
    <property type="match status" value="1"/>
</dbReference>
<dbReference type="Gene3D" id="1.20.810.10">
    <property type="entry name" value="Cytochrome Bc1 Complex, Chain C"/>
    <property type="match status" value="1"/>
</dbReference>
<protein>
    <recommendedName>
        <fullName evidence="2">Cytochrome b/b6 N-terminal region profile domain-containing protein</fullName>
    </recommendedName>
</protein>
<dbReference type="InterPro" id="IPR005797">
    <property type="entry name" value="Cyt_b/b6_N"/>
</dbReference>
<organism evidence="3 4">
    <name type="scientific">Solanum tuberosum</name>
    <name type="common">Potato</name>
    <dbReference type="NCBI Taxonomy" id="4113"/>
    <lineage>
        <taxon>Eukaryota</taxon>
        <taxon>Viridiplantae</taxon>
        <taxon>Streptophyta</taxon>
        <taxon>Embryophyta</taxon>
        <taxon>Tracheophyta</taxon>
        <taxon>Spermatophyta</taxon>
        <taxon>Magnoliopsida</taxon>
        <taxon>eudicotyledons</taxon>
        <taxon>Gunneridae</taxon>
        <taxon>Pentapetalae</taxon>
        <taxon>asterids</taxon>
        <taxon>lamiids</taxon>
        <taxon>Solanales</taxon>
        <taxon>Solanaceae</taxon>
        <taxon>Solanoideae</taxon>
        <taxon>Solaneae</taxon>
        <taxon>Solanum</taxon>
    </lineage>
</organism>
<proteinExistence type="predicted"/>
<feature type="transmembrane region" description="Helical" evidence="1">
    <location>
        <begin position="146"/>
        <end position="172"/>
    </location>
</feature>
<keyword evidence="1" id="KW-0812">Transmembrane</keyword>
<dbReference type="InterPro" id="IPR027387">
    <property type="entry name" value="Cytb/b6-like_sf"/>
</dbReference>
<keyword evidence="1" id="KW-0472">Membrane</keyword>
<keyword evidence="4" id="KW-1185">Reference proteome</keyword>
<comment type="caution">
    <text evidence="3">The sequence shown here is derived from an EMBL/GenBank/DDBJ whole genome shotgun (WGS) entry which is preliminary data.</text>
</comment>
<keyword evidence="1" id="KW-1133">Transmembrane helix</keyword>
<dbReference type="EMBL" id="JAIVGD010000002">
    <property type="protein sequence ID" value="KAH0779699.1"/>
    <property type="molecule type" value="Genomic_DNA"/>
</dbReference>
<dbReference type="PANTHER" id="PTHR19271">
    <property type="entry name" value="CYTOCHROME B"/>
    <property type="match status" value="1"/>
</dbReference>
<evidence type="ECO:0000313" key="3">
    <source>
        <dbReference type="EMBL" id="KAH0779699.1"/>
    </source>
</evidence>
<reference evidence="3 4" key="1">
    <citation type="journal article" date="2021" name="bioRxiv">
        <title>Chromosome-scale and haplotype-resolved genome assembly of a tetraploid potato cultivar.</title>
        <authorList>
            <person name="Sun H."/>
            <person name="Jiao W.-B."/>
            <person name="Krause K."/>
            <person name="Campoy J.A."/>
            <person name="Goel M."/>
            <person name="Folz-Donahue K."/>
            <person name="Kukat C."/>
            <person name="Huettel B."/>
            <person name="Schneeberger K."/>
        </authorList>
    </citation>
    <scope>NUCLEOTIDE SEQUENCE [LARGE SCALE GENOMIC DNA]</scope>
    <source>
        <strain evidence="3">SolTubOtavaFocal</strain>
        <tissue evidence="3">Leaves</tissue>
    </source>
</reference>
<evidence type="ECO:0000259" key="2">
    <source>
        <dbReference type="PROSITE" id="PS51002"/>
    </source>
</evidence>
<dbReference type="PANTHER" id="PTHR19271:SF16">
    <property type="entry name" value="CYTOCHROME B"/>
    <property type="match status" value="1"/>
</dbReference>
<name>A0ABQ7WI08_SOLTU</name>
<feature type="transmembrane region" description="Helical" evidence="1">
    <location>
        <begin position="119"/>
        <end position="140"/>
    </location>
</feature>
<feature type="transmembrane region" description="Helical" evidence="1">
    <location>
        <begin position="34"/>
        <end position="58"/>
    </location>
</feature>
<feature type="domain" description="Cytochrome b/b6 N-terminal region profile" evidence="2">
    <location>
        <begin position="1"/>
        <end position="228"/>
    </location>
</feature>
<gene>
    <name evidence="3" type="ORF">KY290_006126</name>
</gene>
<feature type="transmembrane region" description="Helical" evidence="1">
    <location>
        <begin position="86"/>
        <end position="107"/>
    </location>
</feature>
<dbReference type="Proteomes" id="UP000826656">
    <property type="component" value="Unassembled WGS sequence"/>
</dbReference>
<dbReference type="InterPro" id="IPR016174">
    <property type="entry name" value="Di-haem_cyt_TM"/>
</dbReference>
<dbReference type="InterPro" id="IPR048259">
    <property type="entry name" value="Cytochrome_b_N_euk/bac"/>
</dbReference>
<dbReference type="PROSITE" id="PS51002">
    <property type="entry name" value="CYTB_NTER"/>
    <property type="match status" value="1"/>
</dbReference>
<accession>A0ABQ7WI08</accession>
<evidence type="ECO:0000313" key="4">
    <source>
        <dbReference type="Proteomes" id="UP000826656"/>
    </source>
</evidence>
<dbReference type="CDD" id="cd00284">
    <property type="entry name" value="Cytochrome_b_N"/>
    <property type="match status" value="1"/>
</dbReference>
<sequence length="239" mass="26803">MTIRNQRLSLLKQPISSTLNQHLIDYPTPSNLSYWWGFGSLAGICLVIQIVTGVFLAMHYTPHVDLAFNSVEHIMGDVEGGWLLRYMHANGASMFFIVVHLHIFRGLYHASYSSPREFVRCLGVVIFLLMIVTAFIGYVLPWGQMSFWGATVITSLASAIPVVGDTIVTWLWGGFSVDNDTNGNYMGARKNYNGSKTTPQLKEAYLRPFKSSPLGILFIFNSKQTSKQIKKKGISIQIF</sequence>
<evidence type="ECO:0000256" key="1">
    <source>
        <dbReference type="SAM" id="Phobius"/>
    </source>
</evidence>
<dbReference type="SUPFAM" id="SSF81342">
    <property type="entry name" value="Transmembrane di-heme cytochromes"/>
    <property type="match status" value="1"/>
</dbReference>